<protein>
    <submittedName>
        <fullName evidence="2">Uncharacterized protein</fullName>
    </submittedName>
</protein>
<proteinExistence type="predicted"/>
<feature type="transmembrane region" description="Helical" evidence="1">
    <location>
        <begin position="110"/>
        <end position="128"/>
    </location>
</feature>
<reference evidence="2" key="1">
    <citation type="journal article" date="2021" name="PeerJ">
        <title>Extensive microbial diversity within the chicken gut microbiome revealed by metagenomics and culture.</title>
        <authorList>
            <person name="Gilroy R."/>
            <person name="Ravi A."/>
            <person name="Getino M."/>
            <person name="Pursley I."/>
            <person name="Horton D.L."/>
            <person name="Alikhan N.F."/>
            <person name="Baker D."/>
            <person name="Gharbi K."/>
            <person name="Hall N."/>
            <person name="Watson M."/>
            <person name="Adriaenssens E.M."/>
            <person name="Foster-Nyarko E."/>
            <person name="Jarju S."/>
            <person name="Secka A."/>
            <person name="Antonio M."/>
            <person name="Oren A."/>
            <person name="Chaudhuri R.R."/>
            <person name="La Ragione R."/>
            <person name="Hildebrand F."/>
            <person name="Pallen M.J."/>
        </authorList>
    </citation>
    <scope>NUCLEOTIDE SEQUENCE</scope>
    <source>
        <strain evidence="2">CHK179-28034</strain>
    </source>
</reference>
<feature type="transmembrane region" description="Helical" evidence="1">
    <location>
        <begin position="52"/>
        <end position="75"/>
    </location>
</feature>
<sequence length="147" mass="16194">MTMKKAGTFLGGFGSGSVLAFYLYILCQNWLLSSQGRLQEIIKVEQISLDMASIYFFSIILPAGIVCLFLAPIFIVRNRKTGIKLSFLLMFIVAVAEGTIVTAASGKISLIYTIVVWIFSVYCCFLILEGIHAICCQVGNVLKFSTK</sequence>
<evidence type="ECO:0000313" key="2">
    <source>
        <dbReference type="EMBL" id="HIZ39351.1"/>
    </source>
</evidence>
<keyword evidence="1" id="KW-1133">Transmembrane helix</keyword>
<accession>A0A9D2J7C6</accession>
<gene>
    <name evidence="2" type="ORF">H9968_05380</name>
</gene>
<reference evidence="2" key="2">
    <citation type="submission" date="2021-04" db="EMBL/GenBank/DDBJ databases">
        <authorList>
            <person name="Gilroy R."/>
        </authorList>
    </citation>
    <scope>NUCLEOTIDE SEQUENCE</scope>
    <source>
        <strain evidence="2">CHK179-28034</strain>
    </source>
</reference>
<keyword evidence="1" id="KW-0812">Transmembrane</keyword>
<name>A0A9D2J7C6_9FIRM</name>
<feature type="transmembrane region" description="Helical" evidence="1">
    <location>
        <begin position="87"/>
        <end position="104"/>
    </location>
</feature>
<evidence type="ECO:0000313" key="3">
    <source>
        <dbReference type="Proteomes" id="UP000824049"/>
    </source>
</evidence>
<keyword evidence="1" id="KW-0472">Membrane</keyword>
<dbReference type="AlphaFoldDB" id="A0A9D2J7C6"/>
<comment type="caution">
    <text evidence="2">The sequence shown here is derived from an EMBL/GenBank/DDBJ whole genome shotgun (WGS) entry which is preliminary data.</text>
</comment>
<dbReference type="Proteomes" id="UP000824049">
    <property type="component" value="Unassembled WGS sequence"/>
</dbReference>
<evidence type="ECO:0000256" key="1">
    <source>
        <dbReference type="SAM" id="Phobius"/>
    </source>
</evidence>
<feature type="transmembrane region" description="Helical" evidence="1">
    <location>
        <begin position="7"/>
        <end position="32"/>
    </location>
</feature>
<organism evidence="2 3">
    <name type="scientific">Candidatus Anaerobutyricum stercoris</name>
    <dbReference type="NCBI Taxonomy" id="2838457"/>
    <lineage>
        <taxon>Bacteria</taxon>
        <taxon>Bacillati</taxon>
        <taxon>Bacillota</taxon>
        <taxon>Clostridia</taxon>
        <taxon>Lachnospirales</taxon>
        <taxon>Lachnospiraceae</taxon>
        <taxon>Anaerobutyricum</taxon>
    </lineage>
</organism>
<dbReference type="EMBL" id="DXBR01000049">
    <property type="protein sequence ID" value="HIZ39351.1"/>
    <property type="molecule type" value="Genomic_DNA"/>
</dbReference>